<proteinExistence type="predicted"/>
<evidence type="ECO:0000313" key="2">
    <source>
        <dbReference type="Proteomes" id="UP000014629"/>
    </source>
</evidence>
<protein>
    <submittedName>
        <fullName evidence="1">Uncharacterized protein</fullName>
    </submittedName>
</protein>
<dbReference type="EMBL" id="AOPZ01000017">
    <property type="protein sequence ID" value="EPH46502.1"/>
    <property type="molecule type" value="Genomic_DNA"/>
</dbReference>
<sequence>MNIVWPPPPMAFGLTTVPCSWVTKDLTTFDGRRPTGQRASY</sequence>
<dbReference type="Proteomes" id="UP000014629">
    <property type="component" value="Unassembled WGS sequence"/>
</dbReference>
<comment type="caution">
    <text evidence="1">The sequence shown here is derived from an EMBL/GenBank/DDBJ whole genome shotgun (WGS) entry which is preliminary data.</text>
</comment>
<dbReference type="AlphaFoldDB" id="S4AYS2"/>
<keyword evidence="2" id="KW-1185">Reference proteome</keyword>
<accession>S4AYS2</accession>
<organism evidence="1 2">
    <name type="scientific">Streptomyces aurantiacus JA 4570</name>
    <dbReference type="NCBI Taxonomy" id="1286094"/>
    <lineage>
        <taxon>Bacteria</taxon>
        <taxon>Bacillati</taxon>
        <taxon>Actinomycetota</taxon>
        <taxon>Actinomycetes</taxon>
        <taxon>Kitasatosporales</taxon>
        <taxon>Streptomycetaceae</taxon>
        <taxon>Streptomyces</taxon>
        <taxon>Streptomyces aurantiacus group</taxon>
    </lineage>
</organism>
<name>S4AYS2_9ACTN</name>
<evidence type="ECO:0000313" key="1">
    <source>
        <dbReference type="EMBL" id="EPH46502.1"/>
    </source>
</evidence>
<gene>
    <name evidence="1" type="ORF">STRAU_0474</name>
</gene>
<reference evidence="1 2" key="1">
    <citation type="submission" date="2013-02" db="EMBL/GenBank/DDBJ databases">
        <title>Draft Genome Sequence of Streptomyces aurantiacus, Which Produces Setomimycin.</title>
        <authorList>
            <person name="Gruening B.A."/>
            <person name="Praeg A."/>
            <person name="Erxleben A."/>
            <person name="Guenther S."/>
            <person name="Mueller M."/>
        </authorList>
    </citation>
    <scope>NUCLEOTIDE SEQUENCE [LARGE SCALE GENOMIC DNA]</scope>
    <source>
        <strain evidence="1 2">JA 4570</strain>
    </source>
</reference>